<proteinExistence type="predicted"/>
<evidence type="ECO:0000256" key="1">
    <source>
        <dbReference type="SAM" id="MobiDB-lite"/>
    </source>
</evidence>
<feature type="compositionally biased region" description="Acidic residues" evidence="1">
    <location>
        <begin position="196"/>
        <end position="233"/>
    </location>
</feature>
<dbReference type="AlphaFoldDB" id="A0AAV9WCC5"/>
<gene>
    <name evidence="3" type="ORF">TWF481_007095</name>
</gene>
<evidence type="ECO:0000313" key="3">
    <source>
        <dbReference type="EMBL" id="KAK6505176.1"/>
    </source>
</evidence>
<keyword evidence="4" id="KW-1185">Reference proteome</keyword>
<comment type="caution">
    <text evidence="3">The sequence shown here is derived from an EMBL/GenBank/DDBJ whole genome shotgun (WGS) entry which is preliminary data.</text>
</comment>
<dbReference type="Proteomes" id="UP001370758">
    <property type="component" value="Unassembled WGS sequence"/>
</dbReference>
<sequence length="301" mass="31993">MLSNVFFIASLLFIFDGALGSNIHRIRDFDSLKDGSLTGFSVRPGGLFRRQSSSCPIVCARDALYVYCGEVCCYEDNEFVYTCDYGYYCSGSGANAGCCRVGRVCSGSPPPCADYGELAPSPTQECPEEQPVCTSNALGAPLCLGEGTVTVRTTSSTSRRFVITRPSTSATTTSEFEPESTEEPEITTTEGPETTTTEEPETTTTEEPETTTTEEPETTTTTEEPETTTEEPETTTSEAPEETTTTTEVETTEAPTETTSSTESSGATVTPPTPETSNSGPASTVNLVAALVGVAFAFFLF</sequence>
<dbReference type="EMBL" id="JAVHJL010000004">
    <property type="protein sequence ID" value="KAK6505176.1"/>
    <property type="molecule type" value="Genomic_DNA"/>
</dbReference>
<evidence type="ECO:0000313" key="4">
    <source>
        <dbReference type="Proteomes" id="UP001370758"/>
    </source>
</evidence>
<organism evidence="3 4">
    <name type="scientific">Arthrobotrys musiformis</name>
    <dbReference type="NCBI Taxonomy" id="47236"/>
    <lineage>
        <taxon>Eukaryota</taxon>
        <taxon>Fungi</taxon>
        <taxon>Dikarya</taxon>
        <taxon>Ascomycota</taxon>
        <taxon>Pezizomycotina</taxon>
        <taxon>Orbiliomycetes</taxon>
        <taxon>Orbiliales</taxon>
        <taxon>Orbiliaceae</taxon>
        <taxon>Arthrobotrys</taxon>
    </lineage>
</organism>
<feature type="compositionally biased region" description="Low complexity" evidence="1">
    <location>
        <begin position="160"/>
        <end position="175"/>
    </location>
</feature>
<reference evidence="3 4" key="1">
    <citation type="submission" date="2023-08" db="EMBL/GenBank/DDBJ databases">
        <authorList>
            <person name="Palmer J.M."/>
        </authorList>
    </citation>
    <scope>NUCLEOTIDE SEQUENCE [LARGE SCALE GENOMIC DNA]</scope>
    <source>
        <strain evidence="3 4">TWF481</strain>
    </source>
</reference>
<keyword evidence="2" id="KW-0732">Signal</keyword>
<protein>
    <submittedName>
        <fullName evidence="3">Uncharacterized protein</fullName>
    </submittedName>
</protein>
<accession>A0AAV9WCC5</accession>
<feature type="chain" id="PRO_5043844169" evidence="2">
    <location>
        <begin position="21"/>
        <end position="301"/>
    </location>
</feature>
<feature type="region of interest" description="Disordered" evidence="1">
    <location>
        <begin position="160"/>
        <end position="282"/>
    </location>
</feature>
<name>A0AAV9WCC5_9PEZI</name>
<feature type="compositionally biased region" description="Low complexity" evidence="1">
    <location>
        <begin position="186"/>
        <end position="195"/>
    </location>
</feature>
<feature type="compositionally biased region" description="Low complexity" evidence="1">
    <location>
        <begin position="234"/>
        <end position="270"/>
    </location>
</feature>
<feature type="signal peptide" evidence="2">
    <location>
        <begin position="1"/>
        <end position="20"/>
    </location>
</feature>
<feature type="compositionally biased region" description="Acidic residues" evidence="1">
    <location>
        <begin position="176"/>
        <end position="185"/>
    </location>
</feature>
<evidence type="ECO:0000256" key="2">
    <source>
        <dbReference type="SAM" id="SignalP"/>
    </source>
</evidence>